<reference evidence="8" key="1">
    <citation type="journal article" date="2023" name="Mol. Biol. Evol.">
        <title>Third-Generation Sequencing Reveals the Adaptive Role of the Epigenome in Three Deep-Sea Polychaetes.</title>
        <authorList>
            <person name="Perez M."/>
            <person name="Aroh O."/>
            <person name="Sun Y."/>
            <person name="Lan Y."/>
            <person name="Juniper S.K."/>
            <person name="Young C.R."/>
            <person name="Angers B."/>
            <person name="Qian P.Y."/>
        </authorList>
    </citation>
    <scope>NUCLEOTIDE SEQUENCE</scope>
    <source>
        <strain evidence="8">P08H-3</strain>
    </source>
</reference>
<dbReference type="Pfam" id="PF07648">
    <property type="entry name" value="Kazal_2"/>
    <property type="match status" value="3"/>
</dbReference>
<dbReference type="Pfam" id="PF21333">
    <property type="entry name" value="FST_N"/>
    <property type="match status" value="1"/>
</dbReference>
<dbReference type="SUPFAM" id="SSF57581">
    <property type="entry name" value="TB module/8-cys domain"/>
    <property type="match status" value="1"/>
</dbReference>
<feature type="domain" description="Kazal-like" evidence="7">
    <location>
        <begin position="116"/>
        <end position="167"/>
    </location>
</feature>
<dbReference type="AlphaFoldDB" id="A0AAD9JJG8"/>
<feature type="domain" description="Kazal-like" evidence="7">
    <location>
        <begin position="191"/>
        <end position="243"/>
    </location>
</feature>
<feature type="domain" description="Kazal-like" evidence="7">
    <location>
        <begin position="270"/>
        <end position="320"/>
    </location>
</feature>
<evidence type="ECO:0000256" key="3">
    <source>
        <dbReference type="ARBA" id="ARBA00023157"/>
    </source>
</evidence>
<dbReference type="InterPro" id="IPR036058">
    <property type="entry name" value="Kazal_dom_sf"/>
</dbReference>
<accession>A0AAD9JJG8</accession>
<keyword evidence="9" id="KW-1185">Reference proteome</keyword>
<keyword evidence="3" id="KW-1015">Disulfide bond</keyword>
<dbReference type="Gene3D" id="3.30.60.30">
    <property type="match status" value="3"/>
</dbReference>
<evidence type="ECO:0000313" key="8">
    <source>
        <dbReference type="EMBL" id="KAK2153330.1"/>
    </source>
</evidence>
<proteinExistence type="predicted"/>
<keyword evidence="4" id="KW-0325">Glycoprotein</keyword>
<dbReference type="InterPro" id="IPR036773">
    <property type="entry name" value="TB_dom_sf"/>
</dbReference>
<evidence type="ECO:0000313" key="9">
    <source>
        <dbReference type="Proteomes" id="UP001208570"/>
    </source>
</evidence>
<organism evidence="8 9">
    <name type="scientific">Paralvinella palmiformis</name>
    <dbReference type="NCBI Taxonomy" id="53620"/>
    <lineage>
        <taxon>Eukaryota</taxon>
        <taxon>Metazoa</taxon>
        <taxon>Spiralia</taxon>
        <taxon>Lophotrochozoa</taxon>
        <taxon>Annelida</taxon>
        <taxon>Polychaeta</taxon>
        <taxon>Sedentaria</taxon>
        <taxon>Canalipalpata</taxon>
        <taxon>Terebellida</taxon>
        <taxon>Terebelliformia</taxon>
        <taxon>Alvinellidae</taxon>
        <taxon>Paralvinella</taxon>
    </lineage>
</organism>
<dbReference type="SMART" id="SM00274">
    <property type="entry name" value="FOLN"/>
    <property type="match status" value="3"/>
</dbReference>
<dbReference type="GO" id="GO:0005509">
    <property type="term" value="F:calcium ion binding"/>
    <property type="evidence" value="ECO:0007669"/>
    <property type="project" value="TreeGrafter"/>
</dbReference>
<sequence length="320" mass="35218">MFIMLSGSNVVGLLLVLTASFLITETNGGTCWFAVGNNGRCRGYEKTGVTYEECCGDVFQNKGWTPGNNPNNGQLFIWLALAGGAPQCQSCLRSCDRVHCSKDRRCKMRHGRPRCVCDPDCSKLASRHHGPICGTDRHTYKNHCSLIKHNCRHNDNVEIDFYGQCQGSCTTVQCDNGKFCVQDQHGLPHCVHCQTDCPPVYDMTDAICGSDSITYNSLCEFQRAACMSGSKPVGLAYLGPCSDTLTCEDMVCLHSKNCLRDVVTNQPRCVTCHGYCQDIEGSPPICGTDGNTYYSYCEMKRLSCSSGTFIDTVHSGPCHW</sequence>
<dbReference type="PROSITE" id="PS51364">
    <property type="entry name" value="TB"/>
    <property type="match status" value="1"/>
</dbReference>
<dbReference type="SMART" id="SM00280">
    <property type="entry name" value="KAZAL"/>
    <property type="match status" value="3"/>
</dbReference>
<evidence type="ECO:0000259" key="6">
    <source>
        <dbReference type="PROSITE" id="PS51364"/>
    </source>
</evidence>
<dbReference type="InterPro" id="IPR017878">
    <property type="entry name" value="TB_dom"/>
</dbReference>
<dbReference type="InterPro" id="IPR003645">
    <property type="entry name" value="Fol_N"/>
</dbReference>
<comment type="caution">
    <text evidence="8">The sequence shown here is derived from an EMBL/GenBank/DDBJ whole genome shotgun (WGS) entry which is preliminary data.</text>
</comment>
<dbReference type="GO" id="GO:0050840">
    <property type="term" value="F:extracellular matrix binding"/>
    <property type="evidence" value="ECO:0007669"/>
    <property type="project" value="TreeGrafter"/>
</dbReference>
<keyword evidence="2" id="KW-0677">Repeat</keyword>
<evidence type="ECO:0000256" key="4">
    <source>
        <dbReference type="ARBA" id="ARBA00023180"/>
    </source>
</evidence>
<dbReference type="Gene3D" id="3.90.290.10">
    <property type="entry name" value="TGF-beta binding (TB) domain"/>
    <property type="match status" value="1"/>
</dbReference>
<gene>
    <name evidence="8" type="ORF">LSH36_300g02015</name>
</gene>
<dbReference type="CDD" id="cd00104">
    <property type="entry name" value="KAZAL_FS"/>
    <property type="match status" value="2"/>
</dbReference>
<evidence type="ECO:0008006" key="10">
    <source>
        <dbReference type="Google" id="ProtNLM"/>
    </source>
</evidence>
<dbReference type="SUPFAM" id="SSF100895">
    <property type="entry name" value="Kazal-type serine protease inhibitors"/>
    <property type="match status" value="3"/>
</dbReference>
<dbReference type="EMBL" id="JAODUP010000300">
    <property type="protein sequence ID" value="KAK2153330.1"/>
    <property type="molecule type" value="Genomic_DNA"/>
</dbReference>
<evidence type="ECO:0000256" key="5">
    <source>
        <dbReference type="SAM" id="SignalP"/>
    </source>
</evidence>
<feature type="domain" description="TB" evidence="6">
    <location>
        <begin position="29"/>
        <end position="91"/>
    </location>
</feature>
<dbReference type="InterPro" id="IPR002350">
    <property type="entry name" value="Kazal_dom"/>
</dbReference>
<protein>
    <recommendedName>
        <fullName evidence="10">Follistatin</fullName>
    </recommendedName>
</protein>
<dbReference type="GO" id="GO:0005615">
    <property type="term" value="C:extracellular space"/>
    <property type="evidence" value="ECO:0007669"/>
    <property type="project" value="TreeGrafter"/>
</dbReference>
<dbReference type="PROSITE" id="PS51465">
    <property type="entry name" value="KAZAL_2"/>
    <property type="match status" value="3"/>
</dbReference>
<evidence type="ECO:0000256" key="1">
    <source>
        <dbReference type="ARBA" id="ARBA00022729"/>
    </source>
</evidence>
<dbReference type="GO" id="GO:0005518">
    <property type="term" value="F:collagen binding"/>
    <property type="evidence" value="ECO:0007669"/>
    <property type="project" value="TreeGrafter"/>
</dbReference>
<feature type="chain" id="PRO_5042081378" description="Follistatin" evidence="5">
    <location>
        <begin position="29"/>
        <end position="320"/>
    </location>
</feature>
<keyword evidence="1 5" id="KW-0732">Signal</keyword>
<dbReference type="Proteomes" id="UP001208570">
    <property type="component" value="Unassembled WGS sequence"/>
</dbReference>
<dbReference type="PANTHER" id="PTHR13866">
    <property type="entry name" value="SPARC OSTEONECTIN"/>
    <property type="match status" value="1"/>
</dbReference>
<name>A0AAD9JJG8_9ANNE</name>
<dbReference type="PANTHER" id="PTHR13866:SF29">
    <property type="entry name" value="FOLLISTATIN"/>
    <property type="match status" value="1"/>
</dbReference>
<feature type="signal peptide" evidence="5">
    <location>
        <begin position="1"/>
        <end position="28"/>
    </location>
</feature>
<evidence type="ECO:0000259" key="7">
    <source>
        <dbReference type="PROSITE" id="PS51465"/>
    </source>
</evidence>
<evidence type="ECO:0000256" key="2">
    <source>
        <dbReference type="ARBA" id="ARBA00022737"/>
    </source>
</evidence>